<evidence type="ECO:0000256" key="5">
    <source>
        <dbReference type="ARBA" id="ARBA00022989"/>
    </source>
</evidence>
<evidence type="ECO:0000256" key="3">
    <source>
        <dbReference type="ARBA" id="ARBA00014451"/>
    </source>
</evidence>
<keyword evidence="8" id="KW-1185">Reference proteome</keyword>
<keyword evidence="5 7" id="KW-1133">Transmembrane helix</keyword>
<dbReference type="InterPro" id="IPR026686">
    <property type="entry name" value="UPF0708"/>
</dbReference>
<keyword evidence="4 7" id="KW-0812">Transmembrane</keyword>
<reference evidence="9" key="1">
    <citation type="submission" date="2025-08" db="UniProtKB">
        <authorList>
            <consortium name="RefSeq"/>
        </authorList>
    </citation>
    <scope>IDENTIFICATION</scope>
</reference>
<dbReference type="Pfam" id="PF14937">
    <property type="entry name" value="DUF4500"/>
    <property type="match status" value="1"/>
</dbReference>
<comment type="subcellular location">
    <subcellularLocation>
        <location evidence="1">Membrane</location>
        <topology evidence="1">Single-pass membrane protein</topology>
    </subcellularLocation>
</comment>
<dbReference type="KEGG" id="dci:103521684"/>
<evidence type="ECO:0000313" key="8">
    <source>
        <dbReference type="Proteomes" id="UP000079169"/>
    </source>
</evidence>
<dbReference type="GeneID" id="103521684"/>
<dbReference type="PaxDb" id="121845-A0A1S3DPJ1"/>
<evidence type="ECO:0000256" key="7">
    <source>
        <dbReference type="SAM" id="Phobius"/>
    </source>
</evidence>
<dbReference type="PANTHER" id="PTHR14274">
    <property type="entry name" value="SMALL INTEGRAL MEMBRANE PROTEIN 8"/>
    <property type="match status" value="1"/>
</dbReference>
<feature type="transmembrane region" description="Helical" evidence="7">
    <location>
        <begin position="39"/>
        <end position="57"/>
    </location>
</feature>
<organism evidence="8 9">
    <name type="scientific">Diaphorina citri</name>
    <name type="common">Asian citrus psyllid</name>
    <dbReference type="NCBI Taxonomy" id="121845"/>
    <lineage>
        <taxon>Eukaryota</taxon>
        <taxon>Metazoa</taxon>
        <taxon>Ecdysozoa</taxon>
        <taxon>Arthropoda</taxon>
        <taxon>Hexapoda</taxon>
        <taxon>Insecta</taxon>
        <taxon>Pterygota</taxon>
        <taxon>Neoptera</taxon>
        <taxon>Paraneoptera</taxon>
        <taxon>Hemiptera</taxon>
        <taxon>Sternorrhyncha</taxon>
        <taxon>Psylloidea</taxon>
        <taxon>Psyllidae</taxon>
        <taxon>Diaphorininae</taxon>
        <taxon>Diaphorina</taxon>
    </lineage>
</organism>
<name>A0A1S3DPJ1_DIACI</name>
<dbReference type="GO" id="GO:0016020">
    <property type="term" value="C:membrane"/>
    <property type="evidence" value="ECO:0007669"/>
    <property type="project" value="UniProtKB-SubCell"/>
</dbReference>
<evidence type="ECO:0000256" key="4">
    <source>
        <dbReference type="ARBA" id="ARBA00022692"/>
    </source>
</evidence>
<dbReference type="RefSeq" id="XP_008485016.1">
    <property type="nucleotide sequence ID" value="XM_008486794.3"/>
</dbReference>
<dbReference type="Proteomes" id="UP000079169">
    <property type="component" value="Unplaced"/>
</dbReference>
<proteinExistence type="inferred from homology"/>
<dbReference type="OMA" id="CSAYIFY"/>
<sequence length="75" mass="8520">MSKPEGESNVKPGDGIRSMKTSSFFKALNFELYATPNKTIMILGIGAITFCSAYIFYMRHKYQEMGYYASVDENE</sequence>
<dbReference type="PANTHER" id="PTHR14274:SF1">
    <property type="entry name" value="SMALL INTEGRAL MEMBRANE PROTEIN 8"/>
    <property type="match status" value="1"/>
</dbReference>
<dbReference type="AlphaFoldDB" id="A0A1S3DPJ1"/>
<evidence type="ECO:0000256" key="1">
    <source>
        <dbReference type="ARBA" id="ARBA00004167"/>
    </source>
</evidence>
<evidence type="ECO:0000256" key="2">
    <source>
        <dbReference type="ARBA" id="ARBA00009328"/>
    </source>
</evidence>
<evidence type="ECO:0000313" key="9">
    <source>
        <dbReference type="RefSeq" id="XP_008485016.1"/>
    </source>
</evidence>
<keyword evidence="6 7" id="KW-0472">Membrane</keyword>
<gene>
    <name evidence="9" type="primary">LOC103521684</name>
</gene>
<accession>A0A1S3DPJ1</accession>
<evidence type="ECO:0000256" key="6">
    <source>
        <dbReference type="ARBA" id="ARBA00023136"/>
    </source>
</evidence>
<protein>
    <recommendedName>
        <fullName evidence="3">Small integral membrane protein 8</fullName>
    </recommendedName>
</protein>
<comment type="similarity">
    <text evidence="2">Belongs to the SMIM8 family.</text>
</comment>